<name>A0A8J5Y044_DIALT</name>
<organism evidence="3 4">
    <name type="scientific">Diacronema lutheri</name>
    <name type="common">Unicellular marine alga</name>
    <name type="synonym">Monochrysis lutheri</name>
    <dbReference type="NCBI Taxonomy" id="2081491"/>
    <lineage>
        <taxon>Eukaryota</taxon>
        <taxon>Haptista</taxon>
        <taxon>Haptophyta</taxon>
        <taxon>Pavlovophyceae</taxon>
        <taxon>Pavlovales</taxon>
        <taxon>Pavlovaceae</taxon>
        <taxon>Diacronema</taxon>
    </lineage>
</organism>
<gene>
    <name evidence="3" type="ORF">KFE25_013813</name>
</gene>
<evidence type="ECO:0000313" key="3">
    <source>
        <dbReference type="EMBL" id="KAG8468730.1"/>
    </source>
</evidence>
<sequence length="875" mass="88262">MPRRRLFVALAIVALARVLPANELYCADPSADNYNATPAPGASASADSCAYIGCTDPAAFNYDSSATGGSSLRFCSYSRGIPVVGCRDPLADNFESAAWVNNASLCDYCGCRQPGALNFDPSATSGSDSAASVTPDATLCRYTGCTDPLAANYDPTATGGSAARQCRYAPPPRLPAPPPSACADPLADNYDPTSPVGNASSFASCAFCGCTDSAALNFDARATRGSAQRQCRFSSPPPSPPLAGSFEFWVTLDLEIDQFGAAARALWRRALANGTGVPAEWFRVSATEPASVRVRTVLILTHNALAAGLDPAATLARATADEMTRWLQAVGASSIRVLTPPQLLLPPSPPPPPAVRALVRMRVAAGLSPSTLAALFPAALAPSALFDGTLVPAFSPAIFETNVAAALALADASSVSVAQADEGLSTAEAESLFPLSAPFAPLPAPPPALIVRLVFTIAAHGAVDLAQADAAVDALIARTRARSLAVGWRIAWSSVRISTARPDGTLADVDLSALPGAGAGGGGGGDNDDDGGGGDGGDAASAASGAGSVAQQPGWQTPLVIALIAVGCALLALGLYALCTQQGACRLDCGCAHCACGTAPLPVAPYEGGRRFVARGRGAAIGADARARDSCSGGVCASGGSACVATPKRADGSPWSQPPVLIGGQMGSAGCRSVHAPPSSQRAHLTERTPRPAPLHAQRDNASMAALPPTVAAGPAPWLSSPAARPTPPSMPRTLVLELPPAARCRSPSDACSFDGSCRGAPSGPRERTADGAVSRTPPSSTAARNPRRARGRAPSDAAAPGALDAGRPVGRRRPRAAAAGAEPERADLAEAFDSAATAHGGASTSQQRRRVRRAPALGGASDGGSLNDLAAAAP</sequence>
<feature type="region of interest" description="Disordered" evidence="1">
    <location>
        <begin position="517"/>
        <end position="545"/>
    </location>
</feature>
<proteinExistence type="predicted"/>
<keyword evidence="4" id="KW-1185">Reference proteome</keyword>
<feature type="chain" id="PRO_5035199103" evidence="2">
    <location>
        <begin position="22"/>
        <end position="875"/>
    </location>
</feature>
<dbReference type="OrthoDB" id="566763at2759"/>
<feature type="compositionally biased region" description="Low complexity" evidence="1">
    <location>
        <begin position="835"/>
        <end position="846"/>
    </location>
</feature>
<evidence type="ECO:0000256" key="2">
    <source>
        <dbReference type="SAM" id="SignalP"/>
    </source>
</evidence>
<dbReference type="AlphaFoldDB" id="A0A8J5Y044"/>
<evidence type="ECO:0000256" key="1">
    <source>
        <dbReference type="SAM" id="MobiDB-lite"/>
    </source>
</evidence>
<feature type="region of interest" description="Disordered" evidence="1">
    <location>
        <begin position="744"/>
        <end position="875"/>
    </location>
</feature>
<feature type="signal peptide" evidence="2">
    <location>
        <begin position="1"/>
        <end position="21"/>
    </location>
</feature>
<protein>
    <submittedName>
        <fullName evidence="3">Uncharacterized protein</fullName>
    </submittedName>
</protein>
<accession>A0A8J5Y044</accession>
<feature type="region of interest" description="Disordered" evidence="1">
    <location>
        <begin position="671"/>
        <end position="695"/>
    </location>
</feature>
<keyword evidence="2" id="KW-0732">Signal</keyword>
<dbReference type="Proteomes" id="UP000751190">
    <property type="component" value="Unassembled WGS sequence"/>
</dbReference>
<dbReference type="EMBL" id="JAGTXO010000004">
    <property type="protein sequence ID" value="KAG8468730.1"/>
    <property type="molecule type" value="Genomic_DNA"/>
</dbReference>
<comment type="caution">
    <text evidence="3">The sequence shown here is derived from an EMBL/GenBank/DDBJ whole genome shotgun (WGS) entry which is preliminary data.</text>
</comment>
<reference evidence="3" key="1">
    <citation type="submission" date="2021-05" db="EMBL/GenBank/DDBJ databases">
        <title>The genome of the haptophyte Pavlova lutheri (Diacronema luteri, Pavlovales) - a model for lipid biosynthesis in eukaryotic algae.</title>
        <authorList>
            <person name="Hulatt C.J."/>
            <person name="Posewitz M.C."/>
        </authorList>
    </citation>
    <scope>NUCLEOTIDE SEQUENCE</scope>
    <source>
        <strain evidence="3">NIVA-4/92</strain>
    </source>
</reference>
<evidence type="ECO:0000313" key="4">
    <source>
        <dbReference type="Proteomes" id="UP000751190"/>
    </source>
</evidence>